<proteinExistence type="inferred from homology"/>
<evidence type="ECO:0000256" key="2">
    <source>
        <dbReference type="ARBA" id="ARBA00022490"/>
    </source>
</evidence>
<organism evidence="7 8">
    <name type="scientific">Methylobacterium crusticola</name>
    <dbReference type="NCBI Taxonomy" id="1697972"/>
    <lineage>
        <taxon>Bacteria</taxon>
        <taxon>Pseudomonadati</taxon>
        <taxon>Pseudomonadota</taxon>
        <taxon>Alphaproteobacteria</taxon>
        <taxon>Hyphomicrobiales</taxon>
        <taxon>Methylobacteriaceae</taxon>
        <taxon>Methylobacterium</taxon>
    </lineage>
</organism>
<comment type="catalytic activity">
    <reaction evidence="6">
        <text>Release of an N-terminal pyroglutamyl group from a polypeptide, the second amino acid generally not being Pro.</text>
        <dbReference type="EC" id="3.4.19.3"/>
    </reaction>
</comment>
<sequence length="211" mass="22100">MPTPSRLLITGFGPFPRVPVNPSAALAERLAASRRLALALGGRPDLLVLRTAYASVEGALAPALAAGPGAVLMLGVAGRARSVRVEARALNRGSRLFPDASGRLPAGLALDPEGPLLRRAGALARKAATLLRRHGLRVRLSRDAGRYLCNAAYYRALAEPVPVLFLHIPLPPRAGARAAQDRLAAAFAEVARLLTVEARRGAAEARGPVRG</sequence>
<comment type="caution">
    <text evidence="7">The sequence shown here is derived from an EMBL/GenBank/DDBJ whole genome shotgun (WGS) entry which is preliminary data.</text>
</comment>
<keyword evidence="2" id="KW-0963">Cytoplasm</keyword>
<dbReference type="EMBL" id="BPQH01000008">
    <property type="protein sequence ID" value="GJD50096.1"/>
    <property type="molecule type" value="Genomic_DNA"/>
</dbReference>
<dbReference type="Gene3D" id="3.40.630.20">
    <property type="entry name" value="Peptidase C15, pyroglutamyl peptidase I-like"/>
    <property type="match status" value="1"/>
</dbReference>
<dbReference type="PRINTS" id="PR00706">
    <property type="entry name" value="PYROGLUPTASE"/>
</dbReference>
<name>A0ABQ4QYG1_9HYPH</name>
<comment type="similarity">
    <text evidence="1">Belongs to the peptidase C15 family.</text>
</comment>
<dbReference type="InterPro" id="IPR000816">
    <property type="entry name" value="Peptidase_C15"/>
</dbReference>
<dbReference type="PANTHER" id="PTHR23402">
    <property type="entry name" value="PROTEASE FAMILY C15 PYROGLUTAMYL-PEPTIDASE I-RELATED"/>
    <property type="match status" value="1"/>
</dbReference>
<keyword evidence="3" id="KW-0645">Protease</keyword>
<evidence type="ECO:0000313" key="7">
    <source>
        <dbReference type="EMBL" id="GJD50096.1"/>
    </source>
</evidence>
<dbReference type="InterPro" id="IPR016125">
    <property type="entry name" value="Peptidase_C15-like"/>
</dbReference>
<reference evidence="7" key="2">
    <citation type="submission" date="2021-08" db="EMBL/GenBank/DDBJ databases">
        <authorList>
            <person name="Tani A."/>
            <person name="Ola A."/>
            <person name="Ogura Y."/>
            <person name="Katsura K."/>
            <person name="Hayashi T."/>
        </authorList>
    </citation>
    <scope>NUCLEOTIDE SEQUENCE</scope>
    <source>
        <strain evidence="7">KCTC 52305</strain>
    </source>
</reference>
<evidence type="ECO:0000256" key="3">
    <source>
        <dbReference type="ARBA" id="ARBA00022670"/>
    </source>
</evidence>
<dbReference type="Proteomes" id="UP001055167">
    <property type="component" value="Unassembled WGS sequence"/>
</dbReference>
<dbReference type="Pfam" id="PF01470">
    <property type="entry name" value="Peptidase_C15"/>
    <property type="match status" value="1"/>
</dbReference>
<keyword evidence="8" id="KW-1185">Reference proteome</keyword>
<dbReference type="SUPFAM" id="SSF53182">
    <property type="entry name" value="Pyrrolidone carboxyl peptidase (pyroglutamate aminopeptidase)"/>
    <property type="match status" value="1"/>
</dbReference>
<keyword evidence="5" id="KW-0788">Thiol protease</keyword>
<gene>
    <name evidence="7" type="primary">pcp</name>
    <name evidence="7" type="ORF">OPKNFCMD_2833</name>
</gene>
<evidence type="ECO:0000256" key="5">
    <source>
        <dbReference type="ARBA" id="ARBA00022807"/>
    </source>
</evidence>
<dbReference type="EC" id="3.4.19.3" evidence="6"/>
<accession>A0ABQ4QYG1</accession>
<reference evidence="7" key="1">
    <citation type="journal article" date="2021" name="Front. Microbiol.">
        <title>Comprehensive Comparative Genomics and Phenotyping of Methylobacterium Species.</title>
        <authorList>
            <person name="Alessa O."/>
            <person name="Ogura Y."/>
            <person name="Fujitani Y."/>
            <person name="Takami H."/>
            <person name="Hayashi T."/>
            <person name="Sahin N."/>
            <person name="Tani A."/>
        </authorList>
    </citation>
    <scope>NUCLEOTIDE SEQUENCE</scope>
    <source>
        <strain evidence="7">KCTC 52305</strain>
    </source>
</reference>
<dbReference type="InterPro" id="IPR036440">
    <property type="entry name" value="Peptidase_C15-like_sf"/>
</dbReference>
<evidence type="ECO:0000256" key="4">
    <source>
        <dbReference type="ARBA" id="ARBA00022801"/>
    </source>
</evidence>
<evidence type="ECO:0000313" key="8">
    <source>
        <dbReference type="Proteomes" id="UP001055167"/>
    </source>
</evidence>
<keyword evidence="4" id="KW-0378">Hydrolase</keyword>
<protein>
    <recommendedName>
        <fullName evidence="6">Pyroglutamyl-peptidase I</fullName>
        <ecNumber evidence="6">3.4.19.3</ecNumber>
    </recommendedName>
</protein>
<dbReference type="PROSITE" id="PS01334">
    <property type="entry name" value="PYRASE_CYS"/>
    <property type="match status" value="1"/>
</dbReference>
<dbReference type="InterPro" id="IPR033694">
    <property type="entry name" value="PGPEP1_Cys_AS"/>
</dbReference>
<dbReference type="RefSeq" id="WP_128562889.1">
    <property type="nucleotide sequence ID" value="NZ_BPQH01000008.1"/>
</dbReference>
<feature type="active site" evidence="6">
    <location>
        <position position="149"/>
    </location>
</feature>
<dbReference type="PANTHER" id="PTHR23402:SF1">
    <property type="entry name" value="PYROGLUTAMYL-PEPTIDASE I"/>
    <property type="match status" value="1"/>
</dbReference>
<evidence type="ECO:0000256" key="6">
    <source>
        <dbReference type="PROSITE-ProRule" id="PRU10077"/>
    </source>
</evidence>
<evidence type="ECO:0000256" key="1">
    <source>
        <dbReference type="ARBA" id="ARBA00006641"/>
    </source>
</evidence>